<reference evidence="1" key="1">
    <citation type="submission" date="2022-02" db="EMBL/GenBank/DDBJ databases">
        <title>Plant Genome Project.</title>
        <authorList>
            <person name="Zhang R.-G."/>
        </authorList>
    </citation>
    <scope>NUCLEOTIDE SEQUENCE</scope>
    <source>
        <strain evidence="1">AT1</strain>
    </source>
</reference>
<evidence type="ECO:0000313" key="1">
    <source>
        <dbReference type="EMBL" id="KAI8546014.1"/>
    </source>
</evidence>
<name>A0ACC0MYP3_RHOML</name>
<protein>
    <submittedName>
        <fullName evidence="1">Uncharacterized protein</fullName>
    </submittedName>
</protein>
<keyword evidence="2" id="KW-1185">Reference proteome</keyword>
<evidence type="ECO:0000313" key="2">
    <source>
        <dbReference type="Proteomes" id="UP001062846"/>
    </source>
</evidence>
<organism evidence="1 2">
    <name type="scientific">Rhododendron molle</name>
    <name type="common">Chinese azalea</name>
    <name type="synonym">Azalea mollis</name>
    <dbReference type="NCBI Taxonomy" id="49168"/>
    <lineage>
        <taxon>Eukaryota</taxon>
        <taxon>Viridiplantae</taxon>
        <taxon>Streptophyta</taxon>
        <taxon>Embryophyta</taxon>
        <taxon>Tracheophyta</taxon>
        <taxon>Spermatophyta</taxon>
        <taxon>Magnoliopsida</taxon>
        <taxon>eudicotyledons</taxon>
        <taxon>Gunneridae</taxon>
        <taxon>Pentapetalae</taxon>
        <taxon>asterids</taxon>
        <taxon>Ericales</taxon>
        <taxon>Ericaceae</taxon>
        <taxon>Ericoideae</taxon>
        <taxon>Rhodoreae</taxon>
        <taxon>Rhododendron</taxon>
    </lineage>
</organism>
<dbReference type="Proteomes" id="UP001062846">
    <property type="component" value="Chromosome 7"/>
</dbReference>
<gene>
    <name evidence="1" type="ORF">RHMOL_Rhmol07G0082600</name>
</gene>
<accession>A0ACC0MYP3</accession>
<proteinExistence type="predicted"/>
<dbReference type="EMBL" id="CM046394">
    <property type="protein sequence ID" value="KAI8546014.1"/>
    <property type="molecule type" value="Genomic_DNA"/>
</dbReference>
<comment type="caution">
    <text evidence="1">The sequence shown here is derived from an EMBL/GenBank/DDBJ whole genome shotgun (WGS) entry which is preliminary data.</text>
</comment>
<sequence length="83" mass="9129">MEGISLLLKVPYESALTARLQSSHSGRNDALLEVLTPQKTMPSGARTEKKGFCCEHNVIDRSLSYGCNATKDLSEVFLNATWV</sequence>